<sequence length="100" mass="11711">MKLRTQLKLKRKSKDYALAISTLNFTQKNAQKLWRTPPLTSIMGVYGRVPQKCIEKKVKTDKQNKPCQDVKLLNVTIAKFCSFILEWHSCIFILEWHSTN</sequence>
<keyword evidence="2" id="KW-1185">Reference proteome</keyword>
<organism evidence="1 2">
    <name type="scientific">Papaver atlanticum</name>
    <dbReference type="NCBI Taxonomy" id="357466"/>
    <lineage>
        <taxon>Eukaryota</taxon>
        <taxon>Viridiplantae</taxon>
        <taxon>Streptophyta</taxon>
        <taxon>Embryophyta</taxon>
        <taxon>Tracheophyta</taxon>
        <taxon>Spermatophyta</taxon>
        <taxon>Magnoliopsida</taxon>
        <taxon>Ranunculales</taxon>
        <taxon>Papaveraceae</taxon>
        <taxon>Papaveroideae</taxon>
        <taxon>Papaver</taxon>
    </lineage>
</organism>
<proteinExistence type="predicted"/>
<comment type="caution">
    <text evidence="1">The sequence shown here is derived from an EMBL/GenBank/DDBJ whole genome shotgun (WGS) entry which is preliminary data.</text>
</comment>
<dbReference type="AlphaFoldDB" id="A0AAD4XFW2"/>
<gene>
    <name evidence="1" type="ORF">MKW98_027787</name>
</gene>
<dbReference type="Proteomes" id="UP001202328">
    <property type="component" value="Unassembled WGS sequence"/>
</dbReference>
<protein>
    <submittedName>
        <fullName evidence="1">Uncharacterized protein</fullName>
    </submittedName>
</protein>
<reference evidence="1" key="1">
    <citation type="submission" date="2022-04" db="EMBL/GenBank/DDBJ databases">
        <title>A functionally conserved STORR gene fusion in Papaver species that diverged 16.8 million years ago.</title>
        <authorList>
            <person name="Catania T."/>
        </authorList>
    </citation>
    <scope>NUCLEOTIDE SEQUENCE</scope>
    <source>
        <strain evidence="1">S-188037</strain>
    </source>
</reference>
<name>A0AAD4XFW2_9MAGN</name>
<evidence type="ECO:0000313" key="2">
    <source>
        <dbReference type="Proteomes" id="UP001202328"/>
    </source>
</evidence>
<accession>A0AAD4XFW2</accession>
<dbReference type="EMBL" id="JAJJMB010010184">
    <property type="protein sequence ID" value="KAI3910505.1"/>
    <property type="molecule type" value="Genomic_DNA"/>
</dbReference>
<evidence type="ECO:0000313" key="1">
    <source>
        <dbReference type="EMBL" id="KAI3910505.1"/>
    </source>
</evidence>